<dbReference type="PANTHER" id="PTHR33710">
    <property type="entry name" value="BNAC02G09200D PROTEIN"/>
    <property type="match status" value="1"/>
</dbReference>
<organism evidence="5 6">
    <name type="scientific">Arabidopsis arenosa</name>
    <name type="common">Sand rock-cress</name>
    <name type="synonym">Cardaminopsis arenosa</name>
    <dbReference type="NCBI Taxonomy" id="38785"/>
    <lineage>
        <taxon>Eukaryota</taxon>
        <taxon>Viridiplantae</taxon>
        <taxon>Streptophyta</taxon>
        <taxon>Embryophyta</taxon>
        <taxon>Tracheophyta</taxon>
        <taxon>Spermatophyta</taxon>
        <taxon>Magnoliopsida</taxon>
        <taxon>eudicotyledons</taxon>
        <taxon>Gunneridae</taxon>
        <taxon>Pentapetalae</taxon>
        <taxon>rosids</taxon>
        <taxon>malvids</taxon>
        <taxon>Brassicales</taxon>
        <taxon>Brassicaceae</taxon>
        <taxon>Camelineae</taxon>
        <taxon>Arabidopsis</taxon>
    </lineage>
</organism>
<dbReference type="InterPro" id="IPR025558">
    <property type="entry name" value="DUF4283"/>
</dbReference>
<dbReference type="InterPro" id="IPR012337">
    <property type="entry name" value="RNaseH-like_sf"/>
</dbReference>
<evidence type="ECO:0000313" key="6">
    <source>
        <dbReference type="Proteomes" id="UP000682877"/>
    </source>
</evidence>
<dbReference type="AlphaFoldDB" id="A0A8S2AR61"/>
<dbReference type="GO" id="GO:0004523">
    <property type="term" value="F:RNA-DNA hybrid ribonuclease activity"/>
    <property type="evidence" value="ECO:0007669"/>
    <property type="project" value="InterPro"/>
</dbReference>
<dbReference type="Pfam" id="PF03372">
    <property type="entry name" value="Exo_endo_phos"/>
    <property type="match status" value="1"/>
</dbReference>
<name>A0A8S2AR61_ARAAE</name>
<dbReference type="InterPro" id="IPR044730">
    <property type="entry name" value="RNase_H-like_dom_plant"/>
</dbReference>
<sequence length="888" mass="102106">MADQDLWVTLQHLNLGSERTPLRLSSEATNQRDAEHRLSLIVKGLHSSQNPAGIKVMMPKIWKLEGRITSGINEDGSVQFFFKQEHQLLTILDNGPWTYKDWLVVVDRWTRRTYPDYLRIIRFWVKILNLPDDSRNDRVVSEVGGVLGHVDEIHIQQPTSEQAGEVWVRVPIDISAKLTFASLNHLASGCNVQIPEPEQLQVLAPAQNPAPEGTLANENQLVDSSRTPTEVADDTMGETVGSNLNMDISDQQVHDGVPGESMNFMHPDSLTDRINLTFAVREVDAASAQGLRNPLTIPYLKDINRKYKIDILFLVETKNKDNYVQQLGKELLFDHHFLVSPDGLSGGLAIFWKDSVQCEFLDSPTLHYTDMYISEGSITFCLSYVYGNPERKPRQQLWNRMMALAQAGLYQRKPRLVLGDFNEIKSNEEKIGGANRPDWQLANFQRMINISGLQEFRTFGGPYTWIGNRSCGTIKSKLDRVLASADWQEQYPKAKVQLLDWCGSDHKPLLLQTEDNKWRGKKLFRYDNRWRNNIEVHKLIQSIWRQQCAHISPQNFAESLKRCRNGLSQWKSEHNQNSRKKIQQLQLALQKAYESSYVDYNYITEIEMQLQYEYRMEEEYWRTKSRIQWLHSGDKNTRYFHEKTKQRRSYNRITSLQDEDGNIKTSEEEIQDIIHAYFEQLYTSAGTHQVDSVLQHIQPKVTPEINSKLLAPVTEEEIFQAISSMNVDKAPGPDGFNAGFYKFHWQDIKADASWISPDSKIGIGWTLHDSQGRLIIRGSTSLGPTDTVLEAEAIALKEALLQMRRLNYHNVTFCGDSFTLFGYLEKNTHSGLQGMGPQEIQGFLQDIVLIAHDSYRFKYINRQANQLADELARNARIHNSPYVVSWIS</sequence>
<dbReference type="GO" id="GO:0003676">
    <property type="term" value="F:nucleic acid binding"/>
    <property type="evidence" value="ECO:0007669"/>
    <property type="project" value="InterPro"/>
</dbReference>
<dbReference type="Gene3D" id="3.30.420.10">
    <property type="entry name" value="Ribonuclease H-like superfamily/Ribonuclease H"/>
    <property type="match status" value="1"/>
</dbReference>
<reference evidence="5" key="1">
    <citation type="submission" date="2021-01" db="EMBL/GenBank/DDBJ databases">
        <authorList>
            <person name="Bezrukov I."/>
        </authorList>
    </citation>
    <scope>NUCLEOTIDE SEQUENCE</scope>
</reference>
<dbReference type="SUPFAM" id="SSF56219">
    <property type="entry name" value="DNase I-like"/>
    <property type="match status" value="1"/>
</dbReference>
<gene>
    <name evidence="5" type="ORF">AARE701A_LOCUS16659</name>
</gene>
<dbReference type="InterPro" id="IPR036397">
    <property type="entry name" value="RNaseH_sf"/>
</dbReference>
<protein>
    <recommendedName>
        <fullName evidence="7">RNase H type-1 domain-containing protein</fullName>
    </recommendedName>
</protein>
<evidence type="ECO:0000259" key="2">
    <source>
        <dbReference type="Pfam" id="PF03372"/>
    </source>
</evidence>
<dbReference type="InterPro" id="IPR002156">
    <property type="entry name" value="RNaseH_domain"/>
</dbReference>
<keyword evidence="6" id="KW-1185">Reference proteome</keyword>
<dbReference type="Gene3D" id="3.60.10.10">
    <property type="entry name" value="Endonuclease/exonuclease/phosphatase"/>
    <property type="match status" value="1"/>
</dbReference>
<dbReference type="Pfam" id="PF13456">
    <property type="entry name" value="RVT_3"/>
    <property type="match status" value="1"/>
</dbReference>
<evidence type="ECO:0000259" key="3">
    <source>
        <dbReference type="Pfam" id="PF13456"/>
    </source>
</evidence>
<dbReference type="EMBL" id="LR999456">
    <property type="protein sequence ID" value="CAE6132178.1"/>
    <property type="molecule type" value="Genomic_DNA"/>
</dbReference>
<dbReference type="Pfam" id="PF14111">
    <property type="entry name" value="DUF4283"/>
    <property type="match status" value="1"/>
</dbReference>
<feature type="domain" description="DUF4283" evidence="4">
    <location>
        <begin position="34"/>
        <end position="113"/>
    </location>
</feature>
<dbReference type="Proteomes" id="UP000682877">
    <property type="component" value="Chromosome 6"/>
</dbReference>
<accession>A0A8S2AR61</accession>
<dbReference type="SUPFAM" id="SSF53098">
    <property type="entry name" value="Ribonuclease H-like"/>
    <property type="match status" value="1"/>
</dbReference>
<dbReference type="InterPro" id="IPR036691">
    <property type="entry name" value="Endo/exonu/phosph_ase_sf"/>
</dbReference>
<feature type="domain" description="RNase H type-1" evidence="3">
    <location>
        <begin position="751"/>
        <end position="875"/>
    </location>
</feature>
<proteinExistence type="predicted"/>
<feature type="domain" description="Endonuclease/exonuclease/phosphatase" evidence="2">
    <location>
        <begin position="291"/>
        <end position="506"/>
    </location>
</feature>
<feature type="compositionally biased region" description="Polar residues" evidence="1">
    <location>
        <begin position="216"/>
        <end position="228"/>
    </location>
</feature>
<evidence type="ECO:0000313" key="5">
    <source>
        <dbReference type="EMBL" id="CAE6132178.1"/>
    </source>
</evidence>
<evidence type="ECO:0000256" key="1">
    <source>
        <dbReference type="SAM" id="MobiDB-lite"/>
    </source>
</evidence>
<evidence type="ECO:0000259" key="4">
    <source>
        <dbReference type="Pfam" id="PF14111"/>
    </source>
</evidence>
<feature type="region of interest" description="Disordered" evidence="1">
    <location>
        <begin position="212"/>
        <end position="242"/>
    </location>
</feature>
<dbReference type="InterPro" id="IPR005135">
    <property type="entry name" value="Endo/exonuclease/phosphatase"/>
</dbReference>
<dbReference type="PANTHER" id="PTHR33710:SF71">
    <property type="entry name" value="ENDONUCLEASE_EXONUCLEASE_PHOSPHATASE DOMAIN-CONTAINING PROTEIN"/>
    <property type="match status" value="1"/>
</dbReference>
<dbReference type="CDD" id="cd06222">
    <property type="entry name" value="RNase_H_like"/>
    <property type="match status" value="1"/>
</dbReference>
<evidence type="ECO:0008006" key="7">
    <source>
        <dbReference type="Google" id="ProtNLM"/>
    </source>
</evidence>